<feature type="compositionally biased region" description="Low complexity" evidence="2">
    <location>
        <begin position="1492"/>
        <end position="1502"/>
    </location>
</feature>
<evidence type="ECO:0000256" key="2">
    <source>
        <dbReference type="SAM" id="MobiDB-lite"/>
    </source>
</evidence>
<feature type="repeat" description="Filamin" evidence="1">
    <location>
        <begin position="2292"/>
        <end position="2389"/>
    </location>
</feature>
<feature type="compositionally biased region" description="Basic and acidic residues" evidence="2">
    <location>
        <begin position="1411"/>
        <end position="1433"/>
    </location>
</feature>
<dbReference type="InterPro" id="IPR001298">
    <property type="entry name" value="Filamin/ABP280_rpt"/>
</dbReference>
<evidence type="ECO:0000256" key="1">
    <source>
        <dbReference type="PROSITE-ProRule" id="PRU00087"/>
    </source>
</evidence>
<reference evidence="3 4" key="1">
    <citation type="submission" date="2018-04" db="EMBL/GenBank/DDBJ databases">
        <authorList>
            <person name="Zhang X."/>
            <person name="Yuan J."/>
            <person name="Li F."/>
            <person name="Xiang J."/>
        </authorList>
    </citation>
    <scope>NUCLEOTIDE SEQUENCE [LARGE SCALE GENOMIC DNA]</scope>
    <source>
        <tissue evidence="3">Muscle</tissue>
    </source>
</reference>
<feature type="region of interest" description="Disordered" evidence="2">
    <location>
        <begin position="1632"/>
        <end position="1676"/>
    </location>
</feature>
<dbReference type="Gene3D" id="2.60.40.10">
    <property type="entry name" value="Immunoglobulins"/>
    <property type="match status" value="1"/>
</dbReference>
<feature type="compositionally biased region" description="Basic and acidic residues" evidence="2">
    <location>
        <begin position="809"/>
        <end position="846"/>
    </location>
</feature>
<feature type="compositionally biased region" description="Low complexity" evidence="2">
    <location>
        <begin position="112"/>
        <end position="124"/>
    </location>
</feature>
<evidence type="ECO:0000313" key="4">
    <source>
        <dbReference type="Proteomes" id="UP000283509"/>
    </source>
</evidence>
<feature type="compositionally biased region" description="Acidic residues" evidence="2">
    <location>
        <begin position="125"/>
        <end position="139"/>
    </location>
</feature>
<dbReference type="Pfam" id="PF00630">
    <property type="entry name" value="Filamin"/>
    <property type="match status" value="1"/>
</dbReference>
<feature type="region of interest" description="Disordered" evidence="2">
    <location>
        <begin position="869"/>
        <end position="893"/>
    </location>
</feature>
<reference evidence="3 4" key="2">
    <citation type="submission" date="2019-01" db="EMBL/GenBank/DDBJ databases">
        <title>The decoding of complex shrimp genome reveals the adaptation for benthos swimmer, frequently molting mechanism and breeding impact on genome.</title>
        <authorList>
            <person name="Sun Y."/>
            <person name="Gao Y."/>
            <person name="Yu Y."/>
        </authorList>
    </citation>
    <scope>NUCLEOTIDE SEQUENCE [LARGE SCALE GENOMIC DNA]</scope>
    <source>
        <tissue evidence="3">Muscle</tissue>
    </source>
</reference>
<feature type="compositionally biased region" description="Basic and acidic residues" evidence="2">
    <location>
        <begin position="1052"/>
        <end position="1061"/>
    </location>
</feature>
<feature type="region of interest" description="Disordered" evidence="2">
    <location>
        <begin position="1"/>
        <end position="44"/>
    </location>
</feature>
<dbReference type="InterPro" id="IPR013783">
    <property type="entry name" value="Ig-like_fold"/>
</dbReference>
<feature type="region of interest" description="Disordered" evidence="2">
    <location>
        <begin position="1261"/>
        <end position="1399"/>
    </location>
</feature>
<feature type="region of interest" description="Disordered" evidence="2">
    <location>
        <begin position="1484"/>
        <end position="1614"/>
    </location>
</feature>
<feature type="region of interest" description="Disordered" evidence="2">
    <location>
        <begin position="693"/>
        <end position="850"/>
    </location>
</feature>
<comment type="caution">
    <text evidence="3">The sequence shown here is derived from an EMBL/GenBank/DDBJ whole genome shotgun (WGS) entry which is preliminary data.</text>
</comment>
<accession>A0A3R7QL80</accession>
<feature type="compositionally biased region" description="Basic and acidic residues" evidence="2">
    <location>
        <begin position="1632"/>
        <end position="1649"/>
    </location>
</feature>
<feature type="region of interest" description="Disordered" evidence="2">
    <location>
        <begin position="351"/>
        <end position="373"/>
    </location>
</feature>
<feature type="region of interest" description="Disordered" evidence="2">
    <location>
        <begin position="475"/>
        <end position="524"/>
    </location>
</feature>
<feature type="region of interest" description="Disordered" evidence="2">
    <location>
        <begin position="57"/>
        <end position="267"/>
    </location>
</feature>
<feature type="region of interest" description="Disordered" evidence="2">
    <location>
        <begin position="1023"/>
        <end position="1061"/>
    </location>
</feature>
<dbReference type="OrthoDB" id="6357448at2759"/>
<feature type="compositionally biased region" description="Basic and acidic residues" evidence="2">
    <location>
        <begin position="1974"/>
        <end position="1990"/>
    </location>
</feature>
<dbReference type="EMBL" id="QCYY01002366">
    <property type="protein sequence ID" value="ROT70962.1"/>
    <property type="molecule type" value="Genomic_DNA"/>
</dbReference>
<feature type="region of interest" description="Disordered" evidence="2">
    <location>
        <begin position="1117"/>
        <end position="1141"/>
    </location>
</feature>
<feature type="compositionally biased region" description="Polar residues" evidence="2">
    <location>
        <begin position="1349"/>
        <end position="1378"/>
    </location>
</feature>
<dbReference type="Proteomes" id="UP000283509">
    <property type="component" value="Unassembled WGS sequence"/>
</dbReference>
<feature type="compositionally biased region" description="Polar residues" evidence="2">
    <location>
        <begin position="1650"/>
        <end position="1659"/>
    </location>
</feature>
<organism evidence="3 4">
    <name type="scientific">Penaeus vannamei</name>
    <name type="common">Whiteleg shrimp</name>
    <name type="synonym">Litopenaeus vannamei</name>
    <dbReference type="NCBI Taxonomy" id="6689"/>
    <lineage>
        <taxon>Eukaryota</taxon>
        <taxon>Metazoa</taxon>
        <taxon>Ecdysozoa</taxon>
        <taxon>Arthropoda</taxon>
        <taxon>Crustacea</taxon>
        <taxon>Multicrustacea</taxon>
        <taxon>Malacostraca</taxon>
        <taxon>Eumalacostraca</taxon>
        <taxon>Eucarida</taxon>
        <taxon>Decapoda</taxon>
        <taxon>Dendrobranchiata</taxon>
        <taxon>Penaeoidea</taxon>
        <taxon>Penaeidae</taxon>
        <taxon>Penaeus</taxon>
    </lineage>
</organism>
<gene>
    <name evidence="3" type="ORF">C7M84_010743</name>
</gene>
<feature type="compositionally biased region" description="Basic residues" evidence="2">
    <location>
        <begin position="180"/>
        <end position="190"/>
    </location>
</feature>
<feature type="compositionally biased region" description="Basic residues" evidence="2">
    <location>
        <begin position="143"/>
        <end position="159"/>
    </location>
</feature>
<feature type="region of interest" description="Disordered" evidence="2">
    <location>
        <begin position="1411"/>
        <end position="1440"/>
    </location>
</feature>
<feature type="compositionally biased region" description="Basic and acidic residues" evidence="2">
    <location>
        <begin position="25"/>
        <end position="44"/>
    </location>
</feature>
<feature type="compositionally biased region" description="Basic and acidic residues" evidence="2">
    <location>
        <begin position="475"/>
        <end position="486"/>
    </location>
</feature>
<feature type="compositionally biased region" description="Low complexity" evidence="2">
    <location>
        <begin position="1711"/>
        <end position="1720"/>
    </location>
</feature>
<feature type="region of interest" description="Disordered" evidence="2">
    <location>
        <begin position="951"/>
        <end position="1010"/>
    </location>
</feature>
<name>A0A3R7QL80_PENVA</name>
<feature type="compositionally biased region" description="Basic and acidic residues" evidence="2">
    <location>
        <begin position="1539"/>
        <end position="1548"/>
    </location>
</feature>
<feature type="compositionally biased region" description="Basic and acidic residues" evidence="2">
    <location>
        <begin position="1"/>
        <end position="11"/>
    </location>
</feature>
<feature type="region of interest" description="Disordered" evidence="2">
    <location>
        <begin position="1755"/>
        <end position="1818"/>
    </location>
</feature>
<feature type="compositionally biased region" description="Basic and acidic residues" evidence="2">
    <location>
        <begin position="1310"/>
        <end position="1321"/>
    </location>
</feature>
<protein>
    <submittedName>
        <fullName evidence="3">Uncharacterized protein</fullName>
    </submittedName>
</protein>
<keyword evidence="4" id="KW-1185">Reference proteome</keyword>
<dbReference type="SUPFAM" id="SSF81296">
    <property type="entry name" value="E set domains"/>
    <property type="match status" value="1"/>
</dbReference>
<feature type="compositionally biased region" description="Polar residues" evidence="2">
    <location>
        <begin position="1278"/>
        <end position="1293"/>
    </location>
</feature>
<feature type="region of interest" description="Disordered" evidence="2">
    <location>
        <begin position="1965"/>
        <end position="1997"/>
    </location>
</feature>
<feature type="compositionally biased region" description="Acidic residues" evidence="2">
    <location>
        <begin position="238"/>
        <end position="250"/>
    </location>
</feature>
<feature type="region of interest" description="Disordered" evidence="2">
    <location>
        <begin position="1186"/>
        <end position="1213"/>
    </location>
</feature>
<proteinExistence type="predicted"/>
<feature type="compositionally biased region" description="Basic residues" evidence="2">
    <location>
        <begin position="1126"/>
        <end position="1137"/>
    </location>
</feature>
<feature type="compositionally biased region" description="Basic and acidic residues" evidence="2">
    <location>
        <begin position="657"/>
        <end position="668"/>
    </location>
</feature>
<feature type="region of interest" description="Disordered" evidence="2">
    <location>
        <begin position="561"/>
        <end position="587"/>
    </location>
</feature>
<feature type="compositionally biased region" description="Basic and acidic residues" evidence="2">
    <location>
        <begin position="1329"/>
        <end position="1348"/>
    </location>
</feature>
<feature type="compositionally biased region" description="Low complexity" evidence="2">
    <location>
        <begin position="1783"/>
        <end position="1801"/>
    </location>
</feature>
<feature type="compositionally biased region" description="Basic and acidic residues" evidence="2">
    <location>
        <begin position="723"/>
        <end position="732"/>
    </location>
</feature>
<dbReference type="InterPro" id="IPR017868">
    <property type="entry name" value="Filamin/ABP280_repeat-like"/>
</dbReference>
<dbReference type="STRING" id="6689.A0A3R7QL80"/>
<dbReference type="PROSITE" id="PS50194">
    <property type="entry name" value="FILAMIN_REPEAT"/>
    <property type="match status" value="1"/>
</dbReference>
<feature type="compositionally biased region" description="Polar residues" evidence="2">
    <location>
        <begin position="199"/>
        <end position="216"/>
    </location>
</feature>
<sequence length="2391" mass="265489">MCPTSSEKEETPLTPGSADQLASIETDKFPLMEKSKLESKEDLDKSHMSTYLADMLTGATEDSDKNALSVCEGEISTEATAQESSCESDSDDDMKIGPIRGFRPLVIPLSPSPTRSPITTSDSDSQSESDVTTDEDEIDIPSKKPKVKYNKPARSHSSKLHTIPELSEDEEEEVMPVRPPRPRRLSLGKRHLSDKSAESPGTPSSARKIGSPSSPHTPKFSPDFSSFGNVEEEHSSLDEDNTSSGDEETGIAEADSSPLEEPEETENQPAYVITPLGEESILTDHAFVPPMEMLHIPKLQVAPLTFEDVDLPLTPRFPSVPCTEQQNEIIGSVFDGIDENLSKDIDDIQNANEMTGEGSDKENNVMNPSGKSADMTLTEDQLIFFQGGGLQQVARSFAVTNSPKKELVQGLAKQSELESTDNFFPSSSEIFAVTATSDPFSSSENEIGSLSWATDPFDEDQNLIGLDFCNLADRKPSEGSHTRMHDATLLSQRDRRKPGSPAKVLVVSQNPSEEFVQDSEFPLNDRNQRCQSDMAEKQLDGDLNFDILSDEAEPMFDLSDAAKSEEEENPNKQSHHQTSEDSEELEEFLSLTNVQNECTCETEPRVDGIPLSEATKEDNLIVSSETGGANALEIPELPPVTGADSLYKYGERDDLIGCEPDRHGKDAEAQSEVSCDGTPDSCGAGELALECQNQTDIPNVSLEKRDDGTQEEQIDNDSQCVIEESKNDDNDHSTSSNRTSVVLDEFQQMLEKEGSECSSFADLSAEEEVGDSGFSPSAFEQDQFTGTGISNTVQKQGEEESISSQSHRSFLEEIHGFRTYSRDSESSNDERPPKADARFEGSKVKVDSQPTTELVTLRKQFWDSVAAGGTGHVDSKVSSSSDSTDIVSQADDVSKCETITGEQEEEITRGPTPEADDVFQDAVDETPVGLVGRLKAVWSSFFMGDKQALTTEDNKEMGLDDERLRDVADDTTPFDETADKLMQLSSESSSDTEEELPTGDAFMPRKSMRKIKRGTVQMGKQIWEMKYTNPEPAGDTTKNVEPENSMLNTPESLERESSEKYAYRTPSLRKIERGIVKTRKDQWEGKLVELDEDNLETNEEQDFEDTEENALMHNDDIRFPEESPKLHQRGSKTKQPKGYKLSVKIRERTVVDAKHMWEEKEARMKKEAEATRAHLYDLENDRNIVGDELLPSGLPDEGAKTEGNDDERNEFENTNTACCQEPIEELGIEEGLVHNKKQVWQNLCESEKKIETKALTVKLKSQKGEWQFNEKEDAKGAQSGNIPKPNQATNVEVAKSKSSMELRTQAATDVKAEGDKDDMIDRQPNYGETEERSVVSGKDFWEGMRPEQRQSQNLADSKASETSPTDKINQAVTATTETVNKETNNDDTSEIKAKGHVKAKTEMWDVKWKELEEKRRNEAIGQREESRRTENKLPTKAAAPLETVKGEVTCEVNAANMEDTSSQKPVTGYQLSFRLKEGSVAKAKLMHRLQYSPSKPKSSPVKRQTKRHSSPRKSPTPKASPVISYTARYLDTPKSPTQTRKERDDERSPPPSPPVDRPLTPEETEEFLQDIRGRVASQRKRFDSLGSVISESSGNSLDAVDDHTNHTAKSPLDLDEDYISCIVGKVSKHKKLWETKAEEKSQRNKDSKVTTKAQASRNQGRGKPQSPIPTSKKGRGRVTYIIHSTIEGDVVLETVDGTYSSHQESWDIQTRKQQQSQRLQAPGESMKVERKGADISEISRAHPRGDVDELVAAASIPHTTSDAGDVILPDEETRGHSPVIMNPSPHSSSWPSPQSCSPTQSAGEQPIEASGASEDPVASETAQYYQSYKHTFASARSFFESATTDQDGVELNNYTKYEDRHKSLADFVVTEQVNVSCNDSETWNYSSQGLNSPSNPIENAATDTDLEVDADNMKSVYSSQDMNYTRHSRKETQECETRLVDSGCQTDDEFEDTPRSRIYRVSRACQSDAESDNETLKVRDHSPSQDREIQVSEDDLTNPLKRRLPHDYRQYDLLENPKSKRRIYQRRNKSQTLTRSKSLPGIEFATIPDPKHNRTTINPLSNFWPSEPEADRPRSYKFGISDSSSLVASLMDLTRDLPTAYPDSHNQDDLEDLDHDVFQHFPQGEVIQTLSGCYRGEFPHIPVNGRTRHHGRVPRAGQRDLISLRELRRRASLPECLALLPISEAPSPEAGSPVEVIRNPFHPMDQITAQLMKESSVDNCENGTPCMYNSSESINLSVNSDESEKHKPVCDGVSENEQIADSGKEEWDTYGETTTDSNCDVEYGINESRNCVEATPNLTCSAYGDGLERGKLGEVLTFIVDTAGAQQGEVTISVDGPFKGSVSGTEVYPIEEYTGAYLVNYMVNTPAPYQVAITWSGQHIAGSPFTCIVEA</sequence>
<feature type="compositionally biased region" description="Polar residues" evidence="2">
    <location>
        <begin position="774"/>
        <end position="795"/>
    </location>
</feature>
<feature type="compositionally biased region" description="Low complexity" evidence="2">
    <location>
        <begin position="876"/>
        <end position="888"/>
    </location>
</feature>
<dbReference type="InterPro" id="IPR014756">
    <property type="entry name" value="Ig_E-set"/>
</dbReference>
<evidence type="ECO:0000313" key="3">
    <source>
        <dbReference type="EMBL" id="ROT70962.1"/>
    </source>
</evidence>
<feature type="compositionally biased region" description="Polar residues" evidence="2">
    <location>
        <begin position="1587"/>
        <end position="1596"/>
    </location>
</feature>
<feature type="region of interest" description="Disordered" evidence="2">
    <location>
        <begin position="657"/>
        <end position="679"/>
    </location>
</feature>
<feature type="region of interest" description="Disordered" evidence="2">
    <location>
        <begin position="1704"/>
        <end position="1730"/>
    </location>
</feature>
<feature type="compositionally biased region" description="Basic and acidic residues" evidence="2">
    <location>
        <begin position="952"/>
        <end position="968"/>
    </location>
</feature>
<dbReference type="SMART" id="SM00557">
    <property type="entry name" value="IG_FLMN"/>
    <property type="match status" value="1"/>
</dbReference>
<feature type="compositionally biased region" description="Basic and acidic residues" evidence="2">
    <location>
        <begin position="1379"/>
        <end position="1399"/>
    </location>
</feature>